<evidence type="ECO:0000256" key="11">
    <source>
        <dbReference type="PROSITE-ProRule" id="PRU00169"/>
    </source>
</evidence>
<dbReference type="InterPro" id="IPR035965">
    <property type="entry name" value="PAS-like_dom_sf"/>
</dbReference>
<dbReference type="Gene3D" id="3.30.450.20">
    <property type="entry name" value="PAS domain"/>
    <property type="match status" value="1"/>
</dbReference>
<dbReference type="EC" id="2.7.13.3" evidence="4"/>
<dbReference type="InterPro" id="IPR003661">
    <property type="entry name" value="HisK_dim/P_dom"/>
</dbReference>
<gene>
    <name evidence="16" type="ORF">EV666_12028</name>
</gene>
<keyword evidence="5 11" id="KW-0597">Phosphoprotein</keyword>
<dbReference type="GO" id="GO:0022857">
    <property type="term" value="F:transmembrane transporter activity"/>
    <property type="evidence" value="ECO:0007669"/>
    <property type="project" value="InterPro"/>
</dbReference>
<proteinExistence type="inferred from homology"/>
<dbReference type="InterPro" id="IPR003594">
    <property type="entry name" value="HATPase_dom"/>
</dbReference>
<dbReference type="Gene3D" id="1.20.1730.10">
    <property type="entry name" value="Sodium/glucose cotransporter"/>
    <property type="match status" value="1"/>
</dbReference>
<dbReference type="PROSITE" id="PS50283">
    <property type="entry name" value="NA_SOLUT_SYMP_3"/>
    <property type="match status" value="1"/>
</dbReference>
<dbReference type="PANTHER" id="PTHR43047">
    <property type="entry name" value="TWO-COMPONENT HISTIDINE PROTEIN KINASE"/>
    <property type="match status" value="1"/>
</dbReference>
<evidence type="ECO:0000256" key="3">
    <source>
        <dbReference type="ARBA" id="ARBA00006434"/>
    </source>
</evidence>
<evidence type="ECO:0000259" key="14">
    <source>
        <dbReference type="PROSITE" id="PS50109"/>
    </source>
</evidence>
<comment type="subcellular location">
    <subcellularLocation>
        <location evidence="2">Membrane</location>
        <topology evidence="2">Multi-pass membrane protein</topology>
    </subcellularLocation>
</comment>
<dbReference type="SUPFAM" id="SSF52172">
    <property type="entry name" value="CheY-like"/>
    <property type="match status" value="1"/>
</dbReference>
<dbReference type="InterPro" id="IPR001734">
    <property type="entry name" value="Na/solute_symporter"/>
</dbReference>
<protein>
    <recommendedName>
        <fullName evidence="4">histidine kinase</fullName>
        <ecNumber evidence="4">2.7.13.3</ecNumber>
    </recommendedName>
</protein>
<dbReference type="InterPro" id="IPR005467">
    <property type="entry name" value="His_kinase_dom"/>
</dbReference>
<dbReference type="Pfam" id="PF00512">
    <property type="entry name" value="HisKA"/>
    <property type="match status" value="1"/>
</dbReference>
<feature type="transmembrane region" description="Helical" evidence="13">
    <location>
        <begin position="408"/>
        <end position="427"/>
    </location>
</feature>
<evidence type="ECO:0000256" key="12">
    <source>
        <dbReference type="SAM" id="Coils"/>
    </source>
</evidence>
<evidence type="ECO:0000256" key="9">
    <source>
        <dbReference type="ARBA" id="ARBA00022989"/>
    </source>
</evidence>
<keyword evidence="7 13" id="KW-0812">Transmembrane</keyword>
<dbReference type="InterPro" id="IPR011006">
    <property type="entry name" value="CheY-like_superfamily"/>
</dbReference>
<evidence type="ECO:0000256" key="13">
    <source>
        <dbReference type="SAM" id="Phobius"/>
    </source>
</evidence>
<keyword evidence="17" id="KW-1185">Reference proteome</keyword>
<accession>A0A4R2GK50</accession>
<evidence type="ECO:0000256" key="1">
    <source>
        <dbReference type="ARBA" id="ARBA00000085"/>
    </source>
</evidence>
<dbReference type="InterPro" id="IPR004358">
    <property type="entry name" value="Sig_transdc_His_kin-like_C"/>
</dbReference>
<keyword evidence="9 13" id="KW-1133">Transmembrane helix</keyword>
<feature type="modified residue" description="4-aspartylphosphate" evidence="11">
    <location>
        <position position="1097"/>
    </location>
</feature>
<dbReference type="Pfam" id="PF02518">
    <property type="entry name" value="HATPase_c"/>
    <property type="match status" value="1"/>
</dbReference>
<keyword evidence="6" id="KW-0808">Transferase</keyword>
<evidence type="ECO:0000313" key="16">
    <source>
        <dbReference type="EMBL" id="TCO08957.1"/>
    </source>
</evidence>
<dbReference type="InterPro" id="IPR036890">
    <property type="entry name" value="HATPase_C_sf"/>
</dbReference>
<dbReference type="EMBL" id="SLWL01000020">
    <property type="protein sequence ID" value="TCO08957.1"/>
    <property type="molecule type" value="Genomic_DNA"/>
</dbReference>
<dbReference type="RefSeq" id="WP_132010476.1">
    <property type="nucleotide sequence ID" value="NZ_JBHUNN010000002.1"/>
</dbReference>
<evidence type="ECO:0000256" key="5">
    <source>
        <dbReference type="ARBA" id="ARBA00022553"/>
    </source>
</evidence>
<feature type="coiled-coil region" evidence="12">
    <location>
        <begin position="763"/>
        <end position="790"/>
    </location>
</feature>
<evidence type="ECO:0000256" key="2">
    <source>
        <dbReference type="ARBA" id="ARBA00004141"/>
    </source>
</evidence>
<dbReference type="SUPFAM" id="SSF55874">
    <property type="entry name" value="ATPase domain of HSP90 chaperone/DNA topoisomerase II/histidine kinase"/>
    <property type="match status" value="1"/>
</dbReference>
<evidence type="ECO:0000256" key="8">
    <source>
        <dbReference type="ARBA" id="ARBA00022777"/>
    </source>
</evidence>
<dbReference type="InterPro" id="IPR038377">
    <property type="entry name" value="Na/Glc_symporter_sf"/>
</dbReference>
<dbReference type="PANTHER" id="PTHR43047:SF9">
    <property type="entry name" value="HISTIDINE KINASE"/>
    <property type="match status" value="1"/>
</dbReference>
<organism evidence="16 17">
    <name type="scientific">Camelimonas lactis</name>
    <dbReference type="NCBI Taxonomy" id="659006"/>
    <lineage>
        <taxon>Bacteria</taxon>
        <taxon>Pseudomonadati</taxon>
        <taxon>Pseudomonadota</taxon>
        <taxon>Alphaproteobacteria</taxon>
        <taxon>Hyphomicrobiales</taxon>
        <taxon>Chelatococcaceae</taxon>
        <taxon>Camelimonas</taxon>
    </lineage>
</organism>
<dbReference type="SMART" id="SM00448">
    <property type="entry name" value="REC"/>
    <property type="match status" value="1"/>
</dbReference>
<feature type="transmembrane region" description="Helical" evidence="13">
    <location>
        <begin position="6"/>
        <end position="25"/>
    </location>
</feature>
<dbReference type="GO" id="GO:0009927">
    <property type="term" value="F:histidine phosphotransfer kinase activity"/>
    <property type="evidence" value="ECO:0007669"/>
    <property type="project" value="TreeGrafter"/>
</dbReference>
<feature type="transmembrane region" description="Helical" evidence="13">
    <location>
        <begin position="241"/>
        <end position="259"/>
    </location>
</feature>
<dbReference type="CDD" id="cd10322">
    <property type="entry name" value="SLC5sbd"/>
    <property type="match status" value="1"/>
</dbReference>
<dbReference type="Gene3D" id="3.30.565.10">
    <property type="entry name" value="Histidine kinase-like ATPase, C-terminal domain"/>
    <property type="match status" value="1"/>
</dbReference>
<dbReference type="SMART" id="SM00387">
    <property type="entry name" value="HATPase_c"/>
    <property type="match status" value="1"/>
</dbReference>
<dbReference type="CDD" id="cd00156">
    <property type="entry name" value="REC"/>
    <property type="match status" value="1"/>
</dbReference>
<dbReference type="FunFam" id="1.10.287.130:FF:000063">
    <property type="entry name" value="Hybrid sensor histidine kinase/response regulator"/>
    <property type="match status" value="1"/>
</dbReference>
<feature type="transmembrane region" description="Helical" evidence="13">
    <location>
        <begin position="157"/>
        <end position="178"/>
    </location>
</feature>
<feature type="transmembrane region" description="Helical" evidence="13">
    <location>
        <begin position="439"/>
        <end position="460"/>
    </location>
</feature>
<feature type="transmembrane region" description="Helical" evidence="13">
    <location>
        <begin position="280"/>
        <end position="305"/>
    </location>
</feature>
<sequence>MPDSWMVIAAALLYLCALFGVAWFCDRRGEHWLDGRLRVFIYPLTIAVYCTSWTFYGSVGFAARSGLDFLMIYIGPALALVLGARLIMRIIALSRAQNITSVADFVAARYGKSQKVAAVVALIAVTGSVPYIALQLKAVSVSLTTFLVAIDGKTAPWMGWISVMAAGVLALFAMAFGARRVDATEHQQGLVAAIAVESIVKLAAFLAVGLFITYVMFGGVADIVARADAISPMRFLEMTSSPLDLAALLLLSACAALLLPRQFHMMVVENRRAADAPRMAWMFAAYLALINLFVIPIALAGISMFPTAVDRDMTLLQLPLHAGAGWVALLAFIGGLSAATAMVIVDSVALAIMISNDLVMPVLLRWRSARAARGLHIRSGMGPVVLGIRRCAIVAVMALAWFYNENAANAALAATGLLSFAAIAQIAPPFIGGLIWRRGTALGAVAGLGVGWLAWAWMLLLPAIADPQSLGGSFLTGPFGLRIINPAVLTGAGPENITPGVLWSLGLNIVFYVTCSLLRPASAIERLQAYAFRSPEPRMSQSPMPVRGVATFDDLYDAVTRYLGEDRARSAFAGFNATRQEPARGPAPADIQTIRFAEHLLASVIGAASSRLMLSLLNSSDKLSSSTAMALLDDASAAIQYNRDVLQNALDHAQQGITILDHDMRILAWNQAFVDLYDLPPDFVRVGVGLDAVVTFNATRGAYGPGHVDDLVADRLASLLSDGPPARVKLFPGESVIEIRSNKLPGGGFVTTYTEVTREVEAEEALEAAYATLEKRVEERTQELMRLNVALTKAKSAADEANQSKTRFLAAASHDILQPLNAARLYAAALVERPEGAGEARPMIDNIVSSLDAVEEILTALLDISRLDAGQMRAEFSIFPIGPLLDQLQREFAPMAREKGLKLTVLPSSLHVRSDRRLLRRLLQNLISNAIKYTPSGKVLVGCRRHGDRLRVAVADTGLGIPESKQRLIFREFQRLDQGMREARGLGLGLSIVERIAHVLHHKVSVTSTPGRGSLFAVTMPVREPVATPDSARPAPPPTTPLTGMRILAIDNEPAILEGMRALLEGWGCEVAAGGSLEEANRVIGARRFAPDIVIADYHLDEGDGLEAITRLRWRLGPGLHAVLLTADRSPEVRAEAQKKNAHVLHKPLKPAALRALLTQWRARME</sequence>
<comment type="caution">
    <text evidence="16">The sequence shown here is derived from an EMBL/GenBank/DDBJ whole genome shotgun (WGS) entry which is preliminary data.</text>
</comment>
<feature type="transmembrane region" description="Helical" evidence="13">
    <location>
        <begin position="37"/>
        <end position="57"/>
    </location>
</feature>
<keyword evidence="8" id="KW-0418">Kinase</keyword>
<dbReference type="SUPFAM" id="SSF55785">
    <property type="entry name" value="PYP-like sensor domain (PAS domain)"/>
    <property type="match status" value="1"/>
</dbReference>
<dbReference type="SUPFAM" id="SSF47384">
    <property type="entry name" value="Homodimeric domain of signal transducing histidine kinase"/>
    <property type="match status" value="1"/>
</dbReference>
<dbReference type="CDD" id="cd00082">
    <property type="entry name" value="HisKA"/>
    <property type="match status" value="1"/>
</dbReference>
<keyword evidence="10 13" id="KW-0472">Membrane</keyword>
<comment type="similarity">
    <text evidence="3">Belongs to the sodium:solute symporter (SSF) (TC 2.A.21) family.</text>
</comment>
<evidence type="ECO:0000256" key="6">
    <source>
        <dbReference type="ARBA" id="ARBA00022679"/>
    </source>
</evidence>
<feature type="transmembrane region" description="Helical" evidence="13">
    <location>
        <begin position="116"/>
        <end position="137"/>
    </location>
</feature>
<dbReference type="SMART" id="SM00388">
    <property type="entry name" value="HisKA"/>
    <property type="match status" value="1"/>
</dbReference>
<dbReference type="NCBIfam" id="NF041832">
    <property type="entry name" value="near_NosP_CTERM"/>
    <property type="match status" value="1"/>
</dbReference>
<dbReference type="PROSITE" id="PS50109">
    <property type="entry name" value="HIS_KIN"/>
    <property type="match status" value="1"/>
</dbReference>
<evidence type="ECO:0000259" key="15">
    <source>
        <dbReference type="PROSITE" id="PS50110"/>
    </source>
</evidence>
<dbReference type="AlphaFoldDB" id="A0A4R2GK50"/>
<dbReference type="GO" id="GO:0005886">
    <property type="term" value="C:plasma membrane"/>
    <property type="evidence" value="ECO:0007669"/>
    <property type="project" value="TreeGrafter"/>
</dbReference>
<dbReference type="Proteomes" id="UP000294881">
    <property type="component" value="Unassembled WGS sequence"/>
</dbReference>
<dbReference type="Pfam" id="PF00072">
    <property type="entry name" value="Response_reg"/>
    <property type="match status" value="1"/>
</dbReference>
<dbReference type="Pfam" id="PF12860">
    <property type="entry name" value="PAS_7"/>
    <property type="match status" value="1"/>
</dbReference>
<feature type="transmembrane region" description="Helical" evidence="13">
    <location>
        <begin position="69"/>
        <end position="88"/>
    </location>
</feature>
<evidence type="ECO:0000256" key="7">
    <source>
        <dbReference type="ARBA" id="ARBA00022692"/>
    </source>
</evidence>
<dbReference type="PRINTS" id="PR00344">
    <property type="entry name" value="BCTRLSENSOR"/>
</dbReference>
<evidence type="ECO:0000256" key="4">
    <source>
        <dbReference type="ARBA" id="ARBA00012438"/>
    </source>
</evidence>
<dbReference type="InterPro" id="IPR036097">
    <property type="entry name" value="HisK_dim/P_sf"/>
</dbReference>
<dbReference type="OrthoDB" id="9764438at2"/>
<reference evidence="16 17" key="1">
    <citation type="submission" date="2019-03" db="EMBL/GenBank/DDBJ databases">
        <title>Genomic Encyclopedia of Type Strains, Phase IV (KMG-IV): sequencing the most valuable type-strain genomes for metagenomic binning, comparative biology and taxonomic classification.</title>
        <authorList>
            <person name="Goeker M."/>
        </authorList>
    </citation>
    <scope>NUCLEOTIDE SEQUENCE [LARGE SCALE GENOMIC DNA]</scope>
    <source>
        <strain evidence="16 17">DSM 22958</strain>
    </source>
</reference>
<comment type="catalytic activity">
    <reaction evidence="1">
        <text>ATP + protein L-histidine = ADP + protein N-phospho-L-histidine.</text>
        <dbReference type="EC" id="2.7.13.3"/>
    </reaction>
</comment>
<dbReference type="GO" id="GO:0000155">
    <property type="term" value="F:phosphorelay sensor kinase activity"/>
    <property type="evidence" value="ECO:0007669"/>
    <property type="project" value="InterPro"/>
</dbReference>
<feature type="domain" description="Histidine kinase" evidence="14">
    <location>
        <begin position="811"/>
        <end position="1024"/>
    </location>
</feature>
<feature type="transmembrane region" description="Helical" evidence="13">
    <location>
        <begin position="325"/>
        <end position="354"/>
    </location>
</feature>
<evidence type="ECO:0000313" key="17">
    <source>
        <dbReference type="Proteomes" id="UP000294881"/>
    </source>
</evidence>
<keyword evidence="12" id="KW-0175">Coiled coil</keyword>
<name>A0A4R2GK50_9HYPH</name>
<dbReference type="PROSITE" id="PS50110">
    <property type="entry name" value="RESPONSE_REGULATORY"/>
    <property type="match status" value="1"/>
</dbReference>
<feature type="transmembrane region" description="Helical" evidence="13">
    <location>
        <begin position="199"/>
        <end position="221"/>
    </location>
</feature>
<dbReference type="Gene3D" id="3.40.50.2300">
    <property type="match status" value="1"/>
</dbReference>
<dbReference type="FunFam" id="3.30.565.10:FF:000049">
    <property type="entry name" value="Two-component sensor histidine kinase"/>
    <property type="match status" value="1"/>
</dbReference>
<feature type="domain" description="Response regulatory" evidence="15">
    <location>
        <begin position="1046"/>
        <end position="1162"/>
    </location>
</feature>
<dbReference type="InterPro" id="IPR001789">
    <property type="entry name" value="Sig_transdc_resp-reg_receiver"/>
</dbReference>
<evidence type="ECO:0000256" key="10">
    <source>
        <dbReference type="ARBA" id="ARBA00023136"/>
    </source>
</evidence>
<dbReference type="Gene3D" id="1.10.287.130">
    <property type="match status" value="1"/>
</dbReference>
<feature type="transmembrane region" description="Helical" evidence="13">
    <location>
        <begin position="375"/>
        <end position="402"/>
    </location>
</feature>